<dbReference type="InterPro" id="IPR015158">
    <property type="entry name" value="Bud22_dom"/>
</dbReference>
<feature type="compositionally biased region" description="Acidic residues" evidence="2">
    <location>
        <begin position="283"/>
        <end position="302"/>
    </location>
</feature>
<gene>
    <name evidence="4" type="ORF">CANINC_001684</name>
</gene>
<feature type="compositionally biased region" description="Basic and acidic residues" evidence="2">
    <location>
        <begin position="404"/>
        <end position="462"/>
    </location>
</feature>
<evidence type="ECO:0000256" key="1">
    <source>
        <dbReference type="ARBA" id="ARBA00023054"/>
    </source>
</evidence>
<name>A0A4T0X358_9ASCO</name>
<dbReference type="GO" id="GO:0030490">
    <property type="term" value="P:maturation of SSU-rRNA"/>
    <property type="evidence" value="ECO:0007669"/>
    <property type="project" value="TreeGrafter"/>
</dbReference>
<dbReference type="AlphaFoldDB" id="A0A4T0X358"/>
<evidence type="ECO:0000313" key="4">
    <source>
        <dbReference type="EMBL" id="TID29766.1"/>
    </source>
</evidence>
<dbReference type="STRING" id="52247.A0A4T0X358"/>
<feature type="domain" description="Bud22" evidence="3">
    <location>
        <begin position="77"/>
        <end position="482"/>
    </location>
</feature>
<proteinExistence type="predicted"/>
<dbReference type="PANTHER" id="PTHR23325">
    <property type="entry name" value="SERUM RESPONSE FACTOR-BINDING"/>
    <property type="match status" value="1"/>
</dbReference>
<dbReference type="OrthoDB" id="3364872at2759"/>
<feature type="region of interest" description="Disordered" evidence="2">
    <location>
        <begin position="275"/>
        <end position="315"/>
    </location>
</feature>
<reference evidence="4 5" key="1">
    <citation type="journal article" date="2019" name="Front. Genet.">
        <title>Whole-Genome Sequencing of the Opportunistic Yeast Pathogen Candida inconspicua Uncovers Its Hybrid Origin.</title>
        <authorList>
            <person name="Mixao V."/>
            <person name="Hansen A.P."/>
            <person name="Saus E."/>
            <person name="Boekhout T."/>
            <person name="Lass-Florl C."/>
            <person name="Gabaldon T."/>
        </authorList>
    </citation>
    <scope>NUCLEOTIDE SEQUENCE [LARGE SCALE GENOMIC DNA]</scope>
    <source>
        <strain evidence="4 5">CBS 180</strain>
    </source>
</reference>
<dbReference type="InterPro" id="IPR037393">
    <property type="entry name" value="Bud22/SRFB1"/>
</dbReference>
<dbReference type="Proteomes" id="UP000307173">
    <property type="component" value="Unassembled WGS sequence"/>
</dbReference>
<organism evidence="4 5">
    <name type="scientific">Pichia inconspicua</name>
    <dbReference type="NCBI Taxonomy" id="52247"/>
    <lineage>
        <taxon>Eukaryota</taxon>
        <taxon>Fungi</taxon>
        <taxon>Dikarya</taxon>
        <taxon>Ascomycota</taxon>
        <taxon>Saccharomycotina</taxon>
        <taxon>Pichiomycetes</taxon>
        <taxon>Pichiales</taxon>
        <taxon>Pichiaceae</taxon>
        <taxon>Pichia</taxon>
    </lineage>
</organism>
<dbReference type="PANTHER" id="PTHR23325:SF1">
    <property type="entry name" value="SERUM RESPONSE FACTOR-BINDING PROTEIN 1"/>
    <property type="match status" value="1"/>
</dbReference>
<keyword evidence="1" id="KW-0175">Coiled coil</keyword>
<feature type="compositionally biased region" description="Acidic residues" evidence="2">
    <location>
        <begin position="224"/>
        <end position="233"/>
    </location>
</feature>
<accession>A0A4T0X358</accession>
<evidence type="ECO:0000259" key="3">
    <source>
        <dbReference type="Pfam" id="PF09073"/>
    </source>
</evidence>
<evidence type="ECO:0000256" key="2">
    <source>
        <dbReference type="SAM" id="MobiDB-lite"/>
    </source>
</evidence>
<dbReference type="EMBL" id="SELW01000262">
    <property type="protein sequence ID" value="TID29766.1"/>
    <property type="molecule type" value="Genomic_DNA"/>
</dbReference>
<protein>
    <recommendedName>
        <fullName evidence="3">Bud22 domain-containing protein</fullName>
    </recommendedName>
</protein>
<feature type="region of interest" description="Disordered" evidence="2">
    <location>
        <begin position="397"/>
        <end position="462"/>
    </location>
</feature>
<evidence type="ECO:0000313" key="5">
    <source>
        <dbReference type="Proteomes" id="UP000307173"/>
    </source>
</evidence>
<dbReference type="GO" id="GO:0030686">
    <property type="term" value="C:90S preribosome"/>
    <property type="evidence" value="ECO:0007669"/>
    <property type="project" value="TreeGrafter"/>
</dbReference>
<dbReference type="Pfam" id="PF09073">
    <property type="entry name" value="BUD22"/>
    <property type="match status" value="1"/>
</dbReference>
<dbReference type="GO" id="GO:0005634">
    <property type="term" value="C:nucleus"/>
    <property type="evidence" value="ECO:0007669"/>
    <property type="project" value="TreeGrafter"/>
</dbReference>
<keyword evidence="5" id="KW-1185">Reference proteome</keyword>
<sequence>MKENTLFKLDLLQSYYLQKPARFGITKQILRSDRFHSQAQNKEKHQKHRHKLLQLSRDEARELIEELQKMAFDKKLHFVKTNLIRATIKTLKKERQRFSKDQQKLQFIETLLQKDSSLLHENLKHKIFKRLLKIFPSKINIKDNIFEGVPSSSVEFIKTMKDNNPYKTNPPEINDLLSKVFAEKAVKEAIEHIDTMEIVWGPKTYRQDGGSKGSNDEELANFEEDPNLSDDVEHEAVGTAEGELSTNYDDLYENYKSSIVASSDEENDQVDEFVLNPSVDYNEITDEEPSDLDDENDLEEDENAAKLDTNEDDNELKKSISISRKRLLEEDDFFANPEQKLQNSSKKMQLPVLATGYYSGGESDIEKDELVDEITKTRKNRRGQRARQKIWEKKYGKTAKHVIQQHERFKSERERLKAEYEERQRKRETKQKSREEREKLKEEKQRKIEDRSSFVHPSWEAKLKEQEALKTAKFSGKKITFD</sequence>
<comment type="caution">
    <text evidence="4">The sequence shown here is derived from an EMBL/GenBank/DDBJ whole genome shotgun (WGS) entry which is preliminary data.</text>
</comment>
<feature type="region of interest" description="Disordered" evidence="2">
    <location>
        <begin position="224"/>
        <end position="245"/>
    </location>
</feature>